<keyword evidence="7 15" id="KW-0808">Transferase</keyword>
<comment type="catalytic activity">
    <reaction evidence="1">
        <text>a CDP-1,2-diacyl-sn-glycerol + L-serine = a 1,2-diacyl-sn-glycero-3-phospho-L-serine + CMP + H(+)</text>
        <dbReference type="Rhea" id="RHEA:16913"/>
        <dbReference type="ChEBI" id="CHEBI:15378"/>
        <dbReference type="ChEBI" id="CHEBI:33384"/>
        <dbReference type="ChEBI" id="CHEBI:57262"/>
        <dbReference type="ChEBI" id="CHEBI:58332"/>
        <dbReference type="ChEBI" id="CHEBI:60377"/>
        <dbReference type="EC" id="2.7.8.8"/>
    </reaction>
</comment>
<dbReference type="GO" id="GO:0016020">
    <property type="term" value="C:membrane"/>
    <property type="evidence" value="ECO:0007669"/>
    <property type="project" value="InterPro"/>
</dbReference>
<evidence type="ECO:0000256" key="6">
    <source>
        <dbReference type="ARBA" id="ARBA00022516"/>
    </source>
</evidence>
<feature type="transmembrane region" description="Helical" evidence="16">
    <location>
        <begin position="157"/>
        <end position="177"/>
    </location>
</feature>
<evidence type="ECO:0000313" key="18">
    <source>
        <dbReference type="Proteomes" id="UP000248214"/>
    </source>
</evidence>
<feature type="transmembrane region" description="Helical" evidence="16">
    <location>
        <begin position="101"/>
        <end position="119"/>
    </location>
</feature>
<dbReference type="AlphaFoldDB" id="A0A323TJS0"/>
<keyword evidence="12" id="KW-0594">Phospholipid biosynthesis</keyword>
<keyword evidence="8 16" id="KW-0812">Transmembrane</keyword>
<evidence type="ECO:0000256" key="7">
    <source>
        <dbReference type="ARBA" id="ARBA00022679"/>
    </source>
</evidence>
<comment type="similarity">
    <text evidence="3 15">Belongs to the CDP-alcohol phosphatidyltransferase class-I family.</text>
</comment>
<sequence length="180" mass="19529">MILFQHLVDNTVKRFRSQIANLLTIMNLSLGGFAILSVLQGQLGITVALISAAAIFDSLDGKIARSLNIESELGKQLDSLCDIISFGVAPALLIYQSTIQHFGIAGSLTVILFIACGAIRLARFNVTESEGFFIGLPITAAGCILTASHLFNEIIPLPAFMFLILTLSFLMISHFQIRKM</sequence>
<evidence type="ECO:0000256" key="3">
    <source>
        <dbReference type="ARBA" id="ARBA00010441"/>
    </source>
</evidence>
<organism evidence="17 18">
    <name type="scientific">Salipaludibacillus keqinensis</name>
    <dbReference type="NCBI Taxonomy" id="2045207"/>
    <lineage>
        <taxon>Bacteria</taxon>
        <taxon>Bacillati</taxon>
        <taxon>Bacillota</taxon>
        <taxon>Bacilli</taxon>
        <taxon>Bacillales</taxon>
        <taxon>Bacillaceae</taxon>
    </lineage>
</organism>
<dbReference type="PANTHER" id="PTHR14269:SF61">
    <property type="entry name" value="CDP-DIACYLGLYCEROL--SERINE O-PHOSPHATIDYLTRANSFERASE"/>
    <property type="match status" value="1"/>
</dbReference>
<dbReference type="GO" id="GO:0008654">
    <property type="term" value="P:phospholipid biosynthetic process"/>
    <property type="evidence" value="ECO:0007669"/>
    <property type="project" value="UniProtKB-KW"/>
</dbReference>
<dbReference type="Proteomes" id="UP000248214">
    <property type="component" value="Unassembled WGS sequence"/>
</dbReference>
<dbReference type="PANTHER" id="PTHR14269">
    <property type="entry name" value="CDP-DIACYLGLYCEROL--GLYCEROL-3-PHOSPHATE 3-PHOSPHATIDYLTRANSFERASE-RELATED"/>
    <property type="match status" value="1"/>
</dbReference>
<keyword evidence="11 16" id="KW-0472">Membrane</keyword>
<evidence type="ECO:0000256" key="2">
    <source>
        <dbReference type="ARBA" id="ARBA00004127"/>
    </source>
</evidence>
<dbReference type="RefSeq" id="WP_110607839.1">
    <property type="nucleotide sequence ID" value="NZ_PDOD01000001.1"/>
</dbReference>
<dbReference type="PROSITE" id="PS00379">
    <property type="entry name" value="CDP_ALCOHOL_P_TRANSF"/>
    <property type="match status" value="1"/>
</dbReference>
<evidence type="ECO:0000256" key="9">
    <source>
        <dbReference type="ARBA" id="ARBA00022989"/>
    </source>
</evidence>
<dbReference type="OrthoDB" id="9777147at2"/>
<dbReference type="InterPro" id="IPR000462">
    <property type="entry name" value="CDP-OH_P_trans"/>
</dbReference>
<evidence type="ECO:0000256" key="15">
    <source>
        <dbReference type="RuleBase" id="RU003750"/>
    </source>
</evidence>
<dbReference type="InterPro" id="IPR050324">
    <property type="entry name" value="CDP-alcohol_PTase-I"/>
</dbReference>
<dbReference type="InterPro" id="IPR004533">
    <property type="entry name" value="CDP-diaglyc--ser_O-PTrfase"/>
</dbReference>
<evidence type="ECO:0000256" key="10">
    <source>
        <dbReference type="ARBA" id="ARBA00023098"/>
    </source>
</evidence>
<evidence type="ECO:0000313" key="17">
    <source>
        <dbReference type="EMBL" id="PYZ94204.1"/>
    </source>
</evidence>
<gene>
    <name evidence="17" type="primary">pssA</name>
    <name evidence="17" type="ORF">CR194_01305</name>
</gene>
<dbReference type="Gene3D" id="1.20.120.1760">
    <property type="match status" value="1"/>
</dbReference>
<evidence type="ECO:0000256" key="14">
    <source>
        <dbReference type="ARBA" id="ARBA00032361"/>
    </source>
</evidence>
<reference evidence="17 18" key="1">
    <citation type="submission" date="2017-10" db="EMBL/GenBank/DDBJ databases">
        <title>Bacillus sp. nov., a halophilic bacterium isolated from a Keqin Lake.</title>
        <authorList>
            <person name="Wang H."/>
        </authorList>
    </citation>
    <scope>NUCLEOTIDE SEQUENCE [LARGE SCALE GENOMIC DNA]</scope>
    <source>
        <strain evidence="17 18">KQ-12</strain>
    </source>
</reference>
<evidence type="ECO:0000256" key="5">
    <source>
        <dbReference type="ARBA" id="ARBA00017171"/>
    </source>
</evidence>
<keyword evidence="13" id="KW-1208">Phospholipid metabolism</keyword>
<dbReference type="EMBL" id="PDOD01000001">
    <property type="protein sequence ID" value="PYZ94204.1"/>
    <property type="molecule type" value="Genomic_DNA"/>
</dbReference>
<proteinExistence type="inferred from homology"/>
<name>A0A323TJS0_9BACI</name>
<keyword evidence="18" id="KW-1185">Reference proteome</keyword>
<feature type="transmembrane region" description="Helical" evidence="16">
    <location>
        <begin position="131"/>
        <end position="151"/>
    </location>
</feature>
<comment type="caution">
    <text evidence="17">The sequence shown here is derived from an EMBL/GenBank/DDBJ whole genome shotgun (WGS) entry which is preliminary data.</text>
</comment>
<keyword evidence="6" id="KW-0444">Lipid biosynthesis</keyword>
<comment type="subcellular location">
    <subcellularLocation>
        <location evidence="2">Endomembrane system</location>
        <topology evidence="2">Multi-pass membrane protein</topology>
    </subcellularLocation>
</comment>
<protein>
    <recommendedName>
        <fullName evidence="5">CDP-diacylglycerol--serine O-phosphatidyltransferase</fullName>
        <ecNumber evidence="4">2.7.8.8</ecNumber>
    </recommendedName>
    <alternativeName>
        <fullName evidence="14">Phosphatidylserine synthase</fullName>
    </alternativeName>
</protein>
<dbReference type="Pfam" id="PF01066">
    <property type="entry name" value="CDP-OH_P_transf"/>
    <property type="match status" value="1"/>
</dbReference>
<dbReference type="NCBIfam" id="TIGR00473">
    <property type="entry name" value="pssA"/>
    <property type="match status" value="1"/>
</dbReference>
<evidence type="ECO:0000256" key="4">
    <source>
        <dbReference type="ARBA" id="ARBA00013174"/>
    </source>
</evidence>
<evidence type="ECO:0000256" key="11">
    <source>
        <dbReference type="ARBA" id="ARBA00023136"/>
    </source>
</evidence>
<evidence type="ECO:0000256" key="1">
    <source>
        <dbReference type="ARBA" id="ARBA00000287"/>
    </source>
</evidence>
<keyword evidence="9 16" id="KW-1133">Transmembrane helix</keyword>
<dbReference type="InterPro" id="IPR043130">
    <property type="entry name" value="CDP-OH_PTrfase_TM_dom"/>
</dbReference>
<keyword evidence="10" id="KW-0443">Lipid metabolism</keyword>
<dbReference type="EC" id="2.7.8.8" evidence="4"/>
<evidence type="ECO:0000256" key="16">
    <source>
        <dbReference type="SAM" id="Phobius"/>
    </source>
</evidence>
<evidence type="ECO:0000256" key="12">
    <source>
        <dbReference type="ARBA" id="ARBA00023209"/>
    </source>
</evidence>
<dbReference type="InterPro" id="IPR048254">
    <property type="entry name" value="CDP_ALCOHOL_P_TRANSF_CS"/>
</dbReference>
<evidence type="ECO:0000256" key="13">
    <source>
        <dbReference type="ARBA" id="ARBA00023264"/>
    </source>
</evidence>
<evidence type="ECO:0000256" key="8">
    <source>
        <dbReference type="ARBA" id="ARBA00022692"/>
    </source>
</evidence>
<dbReference type="GO" id="GO:0012505">
    <property type="term" value="C:endomembrane system"/>
    <property type="evidence" value="ECO:0007669"/>
    <property type="project" value="UniProtKB-SubCell"/>
</dbReference>
<dbReference type="GO" id="GO:0003882">
    <property type="term" value="F:CDP-diacylglycerol-serine O-phosphatidyltransferase activity"/>
    <property type="evidence" value="ECO:0007669"/>
    <property type="project" value="UniProtKB-EC"/>
</dbReference>
<accession>A0A323TJS0</accession>